<sequence length="268" mass="29488">MTVPSDSRRAFGAFLRARREAMTPAEAGLYPMPGRRRTAGLRREEAAQLCGISTTWYTWLEQGRDVSCSSATLSRMAGALRLSAAERAYLFELVCQKDPQTISPVSDVAPASLLALPSLVQSPAYVMDALWHVRAANVAAVRLFGSWIGESGANLLHYVFLDPAARHFLHNWADSAQRVVAEFRADSAHIPNERNLGGFVSSLRGASPDFSRIWDTQTVMPKEGGARCFHHFQDGVQHFEQITLISEISTEYRLVTLVAAQENPAATV</sequence>
<dbReference type="SUPFAM" id="SSF47413">
    <property type="entry name" value="lambda repressor-like DNA-binding domains"/>
    <property type="match status" value="1"/>
</dbReference>
<evidence type="ECO:0000313" key="3">
    <source>
        <dbReference type="Proteomes" id="UP000321230"/>
    </source>
</evidence>
<comment type="caution">
    <text evidence="2">The sequence shown here is derived from an EMBL/GenBank/DDBJ whole genome shotgun (WGS) entry which is preliminary data.</text>
</comment>
<dbReference type="EMBL" id="BJUZ01000004">
    <property type="protein sequence ID" value="GEK94618.1"/>
    <property type="molecule type" value="Genomic_DNA"/>
</dbReference>
<evidence type="ECO:0000259" key="1">
    <source>
        <dbReference type="SMART" id="SM00530"/>
    </source>
</evidence>
<dbReference type="InterPro" id="IPR041413">
    <property type="entry name" value="MLTR_LBD"/>
</dbReference>
<dbReference type="Pfam" id="PF13560">
    <property type="entry name" value="HTH_31"/>
    <property type="match status" value="1"/>
</dbReference>
<dbReference type="OrthoDB" id="5346389at2"/>
<organism evidence="2 3">
    <name type="scientific">Gluconobacter wancherniae NBRC 103581</name>
    <dbReference type="NCBI Taxonomy" id="656744"/>
    <lineage>
        <taxon>Bacteria</taxon>
        <taxon>Pseudomonadati</taxon>
        <taxon>Pseudomonadota</taxon>
        <taxon>Alphaproteobacteria</taxon>
        <taxon>Acetobacterales</taxon>
        <taxon>Acetobacteraceae</taxon>
        <taxon>Gluconobacter</taxon>
    </lineage>
</organism>
<gene>
    <name evidence="2" type="ORF">GWA01_23880</name>
</gene>
<dbReference type="CDD" id="cd00093">
    <property type="entry name" value="HTH_XRE"/>
    <property type="match status" value="1"/>
</dbReference>
<feature type="domain" description="HTH cro/C1-type" evidence="1">
    <location>
        <begin position="14"/>
        <end position="87"/>
    </location>
</feature>
<dbReference type="SMART" id="SM00530">
    <property type="entry name" value="HTH_XRE"/>
    <property type="match status" value="1"/>
</dbReference>
<evidence type="ECO:0000313" key="2">
    <source>
        <dbReference type="EMBL" id="GEK94618.1"/>
    </source>
</evidence>
<keyword evidence="3" id="KW-1185">Reference proteome</keyword>
<dbReference type="InterPro" id="IPR001387">
    <property type="entry name" value="Cro/C1-type_HTH"/>
</dbReference>
<protein>
    <submittedName>
        <fullName evidence="2">Transcriptional regulator</fullName>
    </submittedName>
</protein>
<dbReference type="Gene3D" id="1.10.260.40">
    <property type="entry name" value="lambda repressor-like DNA-binding domains"/>
    <property type="match status" value="1"/>
</dbReference>
<dbReference type="Gene3D" id="3.30.450.180">
    <property type="match status" value="1"/>
</dbReference>
<dbReference type="RefSeq" id="WP_146798325.1">
    <property type="nucleotide sequence ID" value="NZ_BARC01000001.1"/>
</dbReference>
<accession>A0A511B2I7</accession>
<dbReference type="InterPro" id="IPR010982">
    <property type="entry name" value="Lambda_DNA-bd_dom_sf"/>
</dbReference>
<proteinExistence type="predicted"/>
<dbReference type="PANTHER" id="PTHR35010:SF2">
    <property type="entry name" value="BLL4672 PROTEIN"/>
    <property type="match status" value="1"/>
</dbReference>
<reference evidence="2 3" key="1">
    <citation type="submission" date="2019-07" db="EMBL/GenBank/DDBJ databases">
        <title>Whole genome shotgun sequence of Gluconobacter wancherniae NBRC 103581.</title>
        <authorList>
            <person name="Hosoyama A."/>
            <person name="Uohara A."/>
            <person name="Ohji S."/>
            <person name="Ichikawa N."/>
        </authorList>
    </citation>
    <scope>NUCLEOTIDE SEQUENCE [LARGE SCALE GENOMIC DNA]</scope>
    <source>
        <strain evidence="2 3">NBRC 103581</strain>
    </source>
</reference>
<dbReference type="Pfam" id="PF17765">
    <property type="entry name" value="MLTR_LBD"/>
    <property type="match status" value="1"/>
</dbReference>
<dbReference type="Proteomes" id="UP000321230">
    <property type="component" value="Unassembled WGS sequence"/>
</dbReference>
<dbReference type="PANTHER" id="PTHR35010">
    <property type="entry name" value="BLL4672 PROTEIN-RELATED"/>
    <property type="match status" value="1"/>
</dbReference>
<dbReference type="AlphaFoldDB" id="A0A511B2I7"/>
<dbReference type="GO" id="GO:0003677">
    <property type="term" value="F:DNA binding"/>
    <property type="evidence" value="ECO:0007669"/>
    <property type="project" value="InterPro"/>
</dbReference>
<name>A0A511B2I7_9PROT</name>